<dbReference type="Gene3D" id="1.10.260.40">
    <property type="entry name" value="lambda repressor-like DNA-binding domains"/>
    <property type="match status" value="1"/>
</dbReference>
<evidence type="ECO:0000256" key="2">
    <source>
        <dbReference type="ARBA" id="ARBA00023015"/>
    </source>
</evidence>
<feature type="domain" description="Ner winged helix-turn-helix DNA-binding" evidence="5">
    <location>
        <begin position="10"/>
        <end position="74"/>
    </location>
</feature>
<keyword evidence="3" id="KW-0238">DNA-binding</keyword>
<sequence length="78" mass="8777">MDRNEVSHADWHRIDIVAALHKKGVTMRDLSTQAGLKPDTLKNALARSYPKGERIIADALGIQPQEIWPSRYLSRVLG</sequence>
<organism evidence="6 7">
    <name type="scientific">Morganella morganii</name>
    <name type="common">Proteus morganii</name>
    <dbReference type="NCBI Taxonomy" id="582"/>
    <lineage>
        <taxon>Bacteria</taxon>
        <taxon>Pseudomonadati</taxon>
        <taxon>Pseudomonadota</taxon>
        <taxon>Gammaproteobacteria</taxon>
        <taxon>Enterobacterales</taxon>
        <taxon>Morganellaceae</taxon>
        <taxon>Morganella</taxon>
    </lineage>
</organism>
<reference evidence="6 7" key="1">
    <citation type="submission" date="2017-08" db="EMBL/GenBank/DDBJ databases">
        <title>Draft genome sequence of pheromone producing symbiont Morganella morganii, of the female New Zealand grass grub Costelytra giveni.</title>
        <authorList>
            <person name="Laugraud A."/>
            <person name="Young S.D."/>
            <person name="Hurst M.H."/>
        </authorList>
    </citation>
    <scope>NUCLEOTIDE SEQUENCE [LARGE SCALE GENOMIC DNA]</scope>
    <source>
        <strain evidence="6 7">MMsCG</strain>
    </source>
</reference>
<proteinExistence type="inferred from homology"/>
<dbReference type="Pfam" id="PF13693">
    <property type="entry name" value="HTH_35"/>
    <property type="match status" value="1"/>
</dbReference>
<dbReference type="InterPro" id="IPR038722">
    <property type="entry name" value="Ner_HTH_dom"/>
</dbReference>
<evidence type="ECO:0000256" key="3">
    <source>
        <dbReference type="ARBA" id="ARBA00023125"/>
    </source>
</evidence>
<keyword evidence="4" id="KW-0804">Transcription</keyword>
<evidence type="ECO:0000256" key="1">
    <source>
        <dbReference type="ARBA" id="ARBA00006157"/>
    </source>
</evidence>
<dbReference type="InterPro" id="IPR010982">
    <property type="entry name" value="Lambda_DNA-bd_dom_sf"/>
</dbReference>
<protein>
    <submittedName>
        <fullName evidence="6">Transcriptional regulator</fullName>
    </submittedName>
</protein>
<comment type="caution">
    <text evidence="6">The sequence shown here is derived from an EMBL/GenBank/DDBJ whole genome shotgun (WGS) entry which is preliminary data.</text>
</comment>
<dbReference type="SUPFAM" id="SSF47413">
    <property type="entry name" value="lambda repressor-like DNA-binding domains"/>
    <property type="match status" value="1"/>
</dbReference>
<evidence type="ECO:0000313" key="7">
    <source>
        <dbReference type="Proteomes" id="UP000286908"/>
    </source>
</evidence>
<gene>
    <name evidence="6" type="ORF">CKG00_12505</name>
</gene>
<evidence type="ECO:0000256" key="4">
    <source>
        <dbReference type="ARBA" id="ARBA00023163"/>
    </source>
</evidence>
<dbReference type="GO" id="GO:0003677">
    <property type="term" value="F:DNA binding"/>
    <property type="evidence" value="ECO:0007669"/>
    <property type="project" value="UniProtKB-KW"/>
</dbReference>
<dbReference type="AlphaFoldDB" id="A0A433ZZB3"/>
<keyword evidence="2" id="KW-0805">Transcription regulation</keyword>
<evidence type="ECO:0000259" key="5">
    <source>
        <dbReference type="Pfam" id="PF13693"/>
    </source>
</evidence>
<dbReference type="EMBL" id="NRQY01000001">
    <property type="protein sequence ID" value="RUT67479.1"/>
    <property type="molecule type" value="Genomic_DNA"/>
</dbReference>
<dbReference type="Proteomes" id="UP000286908">
    <property type="component" value="Unassembled WGS sequence"/>
</dbReference>
<accession>A0A433ZZB3</accession>
<dbReference type="OrthoDB" id="5405994at2"/>
<name>A0A433ZZB3_MORMO</name>
<evidence type="ECO:0000313" key="6">
    <source>
        <dbReference type="EMBL" id="RUT67479.1"/>
    </source>
</evidence>
<comment type="similarity">
    <text evidence="1">Belongs to the ner transcriptional regulatory family.</text>
</comment>